<sequence>MSTKKNNPNINTNTVSIGGRNYLTQLKPGSKNPRVLDILPDQPDIRDTLFQPNLRVLRPEIKPTLSFTIRDQGRNNSCVGFALGHYIDILMSANNDLINNRVSARMLYEMARANDEWAESPHEGSSLRGGLKGFYRNGVCKESSAPANKKSWTLTYELAKEAREIRLGAYYRLLPELSHYHAALNDIGAIYISAQIHSNWYVVKNGSIIPGGEPFGGHAFVIVGYDKTGFLILNTWGEEWGDKGIAHWDYKDWADTVMDAWVLQLGVNAPSAFDAIPRMFTNAPSGLFGLSSPTRDEILGHFINIDDGKLKTTGKYFSPVGLEIEETAKRLLSPTSNKGDGFDHLVIYAHGGLNSEEAEAKRIAKWKRSGIFDGNGIYNFHLMWASDFIGEVFGGISAASDIAGVSFSDDFMYETGPVKAAGSRAWRNMKGDAQAAFSGDPDYDGGYRGLLPLLKKLDQARVKKIKIHLVGHSAGSIVLGRLLTTFGRFELNTLCIESIHLMAPACTVDFFNEHYQPLLTDKGSIKLNDKIYLYMMQDDLEYKDIVGLPSVPWPKYRHSLLYLVSRAFEERKNMPLAGMEIYKSGMPKGNNLIIYHSQSNETKSTSHGGFDNDLSTMTTILKCIKGGALSHPPREDDMTGY</sequence>
<evidence type="ECO:0000259" key="1">
    <source>
        <dbReference type="Pfam" id="PF00112"/>
    </source>
</evidence>
<dbReference type="InterPro" id="IPR038765">
    <property type="entry name" value="Papain-like_cys_pep_sf"/>
</dbReference>
<evidence type="ECO:0000313" key="3">
    <source>
        <dbReference type="Proteomes" id="UP000229713"/>
    </source>
</evidence>
<gene>
    <name evidence="2" type="ORF">CFY86_13110</name>
</gene>
<reference evidence="2 3" key="1">
    <citation type="submission" date="2017-07" db="EMBL/GenBank/DDBJ databases">
        <title>Raoultella ornithinolytica strain HH3 draft genome.</title>
        <authorList>
            <person name="Duceppe M.-O."/>
            <person name="Huang H."/>
            <person name="Phipps-Todd B."/>
        </authorList>
    </citation>
    <scope>NUCLEOTIDE SEQUENCE [LARGE SCALE GENOMIC DNA]</scope>
    <source>
        <strain evidence="2 3">HH3</strain>
    </source>
</reference>
<dbReference type="Proteomes" id="UP000229713">
    <property type="component" value="Unassembled WGS sequence"/>
</dbReference>
<dbReference type="RefSeq" id="WP_099843528.1">
    <property type="nucleotide sequence ID" value="NZ_ABIKMM020000002.1"/>
</dbReference>
<comment type="caution">
    <text evidence="2">The sequence shown here is derived from an EMBL/GenBank/DDBJ whole genome shotgun (WGS) entry which is preliminary data.</text>
</comment>
<dbReference type="GO" id="GO:0008234">
    <property type="term" value="F:cysteine-type peptidase activity"/>
    <property type="evidence" value="ECO:0007669"/>
    <property type="project" value="InterPro"/>
</dbReference>
<protein>
    <recommendedName>
        <fullName evidence="1">Peptidase C1A papain C-terminal domain-containing protein</fullName>
    </recommendedName>
</protein>
<feature type="domain" description="Peptidase C1A papain C-terminal" evidence="1">
    <location>
        <begin position="68"/>
        <end position="245"/>
    </location>
</feature>
<dbReference type="Gene3D" id="3.90.70.10">
    <property type="entry name" value="Cysteine proteinases"/>
    <property type="match status" value="1"/>
</dbReference>
<dbReference type="EMBL" id="NKYI01000019">
    <property type="protein sequence ID" value="PIK84141.1"/>
    <property type="molecule type" value="Genomic_DNA"/>
</dbReference>
<dbReference type="AlphaFoldDB" id="A0A855EZ07"/>
<proteinExistence type="predicted"/>
<dbReference type="InterPro" id="IPR000668">
    <property type="entry name" value="Peptidase_C1A_C"/>
</dbReference>
<name>A0A855EZ07_RAOOR</name>
<dbReference type="CDD" id="cd02619">
    <property type="entry name" value="Peptidase_C1"/>
    <property type="match status" value="1"/>
</dbReference>
<dbReference type="SUPFAM" id="SSF54001">
    <property type="entry name" value="Cysteine proteinases"/>
    <property type="match status" value="1"/>
</dbReference>
<dbReference type="GO" id="GO:0006508">
    <property type="term" value="P:proteolysis"/>
    <property type="evidence" value="ECO:0007669"/>
    <property type="project" value="InterPro"/>
</dbReference>
<accession>A0A855EZ07</accession>
<evidence type="ECO:0000313" key="2">
    <source>
        <dbReference type="EMBL" id="PIK84141.1"/>
    </source>
</evidence>
<organism evidence="2 3">
    <name type="scientific">Raoultella ornithinolytica</name>
    <name type="common">Klebsiella ornithinolytica</name>
    <dbReference type="NCBI Taxonomy" id="54291"/>
    <lineage>
        <taxon>Bacteria</taxon>
        <taxon>Pseudomonadati</taxon>
        <taxon>Pseudomonadota</taxon>
        <taxon>Gammaproteobacteria</taxon>
        <taxon>Enterobacterales</taxon>
        <taxon>Enterobacteriaceae</taxon>
        <taxon>Klebsiella/Raoultella group</taxon>
        <taxon>Raoultella</taxon>
    </lineage>
</organism>
<dbReference type="Pfam" id="PF00112">
    <property type="entry name" value="Peptidase_C1"/>
    <property type="match status" value="1"/>
</dbReference>